<sequence length="90" mass="10602">MLKAQNHYYERCRPVYKDRAVNSGYDDFNAHYNGNAIFYIISENGGNNEGHYDPMPEVWQDWTLVMTDEYGYGKLDFLSKTMCIEPIWSC</sequence>
<dbReference type="Proteomes" id="UP001162131">
    <property type="component" value="Unassembled WGS sequence"/>
</dbReference>
<gene>
    <name evidence="2" type="ORF">BSTOLATCC_MIC49890</name>
</gene>
<organism evidence="2 3">
    <name type="scientific">Blepharisma stoltei</name>
    <dbReference type="NCBI Taxonomy" id="1481888"/>
    <lineage>
        <taxon>Eukaryota</taxon>
        <taxon>Sar</taxon>
        <taxon>Alveolata</taxon>
        <taxon>Ciliophora</taxon>
        <taxon>Postciliodesmatophora</taxon>
        <taxon>Heterotrichea</taxon>
        <taxon>Heterotrichida</taxon>
        <taxon>Blepharismidae</taxon>
        <taxon>Blepharisma</taxon>
    </lineage>
</organism>
<evidence type="ECO:0000313" key="2">
    <source>
        <dbReference type="EMBL" id="CAG9329850.1"/>
    </source>
</evidence>
<evidence type="ECO:0000259" key="1">
    <source>
        <dbReference type="Pfam" id="PF14008"/>
    </source>
</evidence>
<dbReference type="SUPFAM" id="SSF56300">
    <property type="entry name" value="Metallo-dependent phosphatases"/>
    <property type="match status" value="1"/>
</dbReference>
<protein>
    <recommendedName>
        <fullName evidence="1">Purple acid phosphatase C-terminal domain-containing protein</fullName>
    </recommendedName>
</protein>
<reference evidence="2" key="1">
    <citation type="submission" date="2021-09" db="EMBL/GenBank/DDBJ databases">
        <authorList>
            <consortium name="AG Swart"/>
            <person name="Singh M."/>
            <person name="Singh A."/>
            <person name="Seah K."/>
            <person name="Emmerich C."/>
        </authorList>
    </citation>
    <scope>NUCLEOTIDE SEQUENCE</scope>
    <source>
        <strain evidence="2">ATCC30299</strain>
    </source>
</reference>
<accession>A0AAU9JSI7</accession>
<comment type="caution">
    <text evidence="2">The sequence shown here is derived from an EMBL/GenBank/DDBJ whole genome shotgun (WGS) entry which is preliminary data.</text>
</comment>
<dbReference type="InterPro" id="IPR029052">
    <property type="entry name" value="Metallo-depent_PP-like"/>
</dbReference>
<dbReference type="EMBL" id="CAJZBQ010000049">
    <property type="protein sequence ID" value="CAG9329850.1"/>
    <property type="molecule type" value="Genomic_DNA"/>
</dbReference>
<proteinExistence type="predicted"/>
<dbReference type="AlphaFoldDB" id="A0AAU9JSI7"/>
<keyword evidence="3" id="KW-1185">Reference proteome</keyword>
<dbReference type="Pfam" id="PF14008">
    <property type="entry name" value="Metallophos_C"/>
    <property type="match status" value="1"/>
</dbReference>
<dbReference type="InterPro" id="IPR025733">
    <property type="entry name" value="PAPs_C"/>
</dbReference>
<feature type="domain" description="Purple acid phosphatase C-terminal" evidence="1">
    <location>
        <begin position="36"/>
        <end position="81"/>
    </location>
</feature>
<dbReference type="Gene3D" id="3.60.21.10">
    <property type="match status" value="1"/>
</dbReference>
<name>A0AAU9JSI7_9CILI</name>
<evidence type="ECO:0000313" key="3">
    <source>
        <dbReference type="Proteomes" id="UP001162131"/>
    </source>
</evidence>